<evidence type="ECO:0000256" key="4">
    <source>
        <dbReference type="RuleBase" id="RU003476"/>
    </source>
</evidence>
<dbReference type="RefSeq" id="WP_143986320.1">
    <property type="nucleotide sequence ID" value="NZ_CP041692.1"/>
</dbReference>
<comment type="similarity">
    <text evidence="2 4">Belongs to the Nudix hydrolase family.</text>
</comment>
<dbReference type="InterPro" id="IPR015797">
    <property type="entry name" value="NUDIX_hydrolase-like_dom_sf"/>
</dbReference>
<dbReference type="AlphaFoldDB" id="A0A516PYW3"/>
<dbReference type="InterPro" id="IPR020084">
    <property type="entry name" value="NUDIX_hydrolase_CS"/>
</dbReference>
<keyword evidence="7" id="KW-1185">Reference proteome</keyword>
<comment type="cofactor">
    <cofactor evidence="1">
        <name>Mg(2+)</name>
        <dbReference type="ChEBI" id="CHEBI:18420"/>
    </cofactor>
</comment>
<dbReference type="PROSITE" id="PS51462">
    <property type="entry name" value="NUDIX"/>
    <property type="match status" value="1"/>
</dbReference>
<name>A0A516PYW3_9ACTN</name>
<dbReference type="InterPro" id="IPR000086">
    <property type="entry name" value="NUDIX_hydrolase_dom"/>
</dbReference>
<evidence type="ECO:0000313" key="6">
    <source>
        <dbReference type="EMBL" id="QDP96354.1"/>
    </source>
</evidence>
<protein>
    <submittedName>
        <fullName evidence="6">NUDIX domain-containing protein</fullName>
    </submittedName>
</protein>
<dbReference type="Proteomes" id="UP000319263">
    <property type="component" value="Chromosome"/>
</dbReference>
<dbReference type="KEGG" id="mik:FOE78_10970"/>
<proteinExistence type="inferred from homology"/>
<dbReference type="PRINTS" id="PR00502">
    <property type="entry name" value="NUDIXFAMILY"/>
</dbReference>
<organism evidence="6 7">
    <name type="scientific">Microlunatus elymi</name>
    <dbReference type="NCBI Taxonomy" id="2596828"/>
    <lineage>
        <taxon>Bacteria</taxon>
        <taxon>Bacillati</taxon>
        <taxon>Actinomycetota</taxon>
        <taxon>Actinomycetes</taxon>
        <taxon>Propionibacteriales</taxon>
        <taxon>Propionibacteriaceae</taxon>
        <taxon>Microlunatus</taxon>
    </lineage>
</organism>
<sequence>MTDFHLVGWLVLYVDGRLLLARRAGVGYGNGCWGLPGGHVEDGETLAQAAAREAAEEVGIRVDPADLTPLGMSRYIDGDVAGLDLFFRADRYAGEPSPVTECDRVGWFGLTELPDPILGWLPATLHRLLVERRWYEEMLD</sequence>
<reference evidence="6 7" key="1">
    <citation type="submission" date="2019-07" db="EMBL/GenBank/DDBJ databases">
        <title>Microlunatus dokdonensis sp. nov. isolated from the rhizospheric soil of the wild plant Elymus tsukushiensis.</title>
        <authorList>
            <person name="Ghim S.-Y."/>
            <person name="Hwang Y.-J."/>
            <person name="Son J.-S."/>
            <person name="Shin J.-H."/>
        </authorList>
    </citation>
    <scope>NUCLEOTIDE SEQUENCE [LARGE SCALE GENOMIC DNA]</scope>
    <source>
        <strain evidence="6 7">KUDC0627</strain>
    </source>
</reference>
<keyword evidence="3 4" id="KW-0378">Hydrolase</keyword>
<gene>
    <name evidence="6" type="ORF">FOE78_10970</name>
</gene>
<feature type="domain" description="Nudix hydrolase" evidence="5">
    <location>
        <begin position="3"/>
        <end position="136"/>
    </location>
</feature>
<dbReference type="GO" id="GO:0016787">
    <property type="term" value="F:hydrolase activity"/>
    <property type="evidence" value="ECO:0007669"/>
    <property type="project" value="UniProtKB-KW"/>
</dbReference>
<dbReference type="Pfam" id="PF00293">
    <property type="entry name" value="NUDIX"/>
    <property type="match status" value="1"/>
</dbReference>
<dbReference type="PROSITE" id="PS00893">
    <property type="entry name" value="NUDIX_BOX"/>
    <property type="match status" value="1"/>
</dbReference>
<evidence type="ECO:0000256" key="3">
    <source>
        <dbReference type="ARBA" id="ARBA00022801"/>
    </source>
</evidence>
<accession>A0A516PYW3</accession>
<dbReference type="PANTHER" id="PTHR43046">
    <property type="entry name" value="GDP-MANNOSE MANNOSYL HYDROLASE"/>
    <property type="match status" value="1"/>
</dbReference>
<evidence type="ECO:0000259" key="5">
    <source>
        <dbReference type="PROSITE" id="PS51462"/>
    </source>
</evidence>
<evidence type="ECO:0000256" key="2">
    <source>
        <dbReference type="ARBA" id="ARBA00005582"/>
    </source>
</evidence>
<dbReference type="SUPFAM" id="SSF55811">
    <property type="entry name" value="Nudix"/>
    <property type="match status" value="1"/>
</dbReference>
<dbReference type="InterPro" id="IPR020476">
    <property type="entry name" value="Nudix_hydrolase"/>
</dbReference>
<dbReference type="EMBL" id="CP041692">
    <property type="protein sequence ID" value="QDP96354.1"/>
    <property type="molecule type" value="Genomic_DNA"/>
</dbReference>
<dbReference type="Gene3D" id="3.90.79.10">
    <property type="entry name" value="Nucleoside Triphosphate Pyrophosphohydrolase"/>
    <property type="match status" value="1"/>
</dbReference>
<evidence type="ECO:0000256" key="1">
    <source>
        <dbReference type="ARBA" id="ARBA00001946"/>
    </source>
</evidence>
<dbReference type="OrthoDB" id="21342at2"/>
<evidence type="ECO:0000313" key="7">
    <source>
        <dbReference type="Proteomes" id="UP000319263"/>
    </source>
</evidence>
<dbReference type="PANTHER" id="PTHR43046:SF16">
    <property type="entry name" value="ADP-RIBOSE PYROPHOSPHATASE YJHB-RELATED"/>
    <property type="match status" value="1"/>
</dbReference>